<dbReference type="FunFam" id="3.90.550.10:FF:000046">
    <property type="entry name" value="Mannose-1-phosphate guanylyltransferase (GDP)"/>
    <property type="match status" value="1"/>
</dbReference>
<gene>
    <name evidence="9" type="ORF">EG849_08915</name>
</gene>
<dbReference type="SUPFAM" id="SSF53448">
    <property type="entry name" value="Nucleotide-diphospho-sugar transferases"/>
    <property type="match status" value="1"/>
</dbReference>
<dbReference type="Proteomes" id="UP000271937">
    <property type="component" value="Unassembled WGS sequence"/>
</dbReference>
<evidence type="ECO:0000256" key="6">
    <source>
        <dbReference type="ARBA" id="ARBA00023134"/>
    </source>
</evidence>
<reference evidence="9 10" key="1">
    <citation type="submission" date="2018-11" db="EMBL/GenBank/DDBJ databases">
        <title>Flavobacterium sp. nov., YIM 102600 draft genome.</title>
        <authorList>
            <person name="Li G."/>
            <person name="Jiang Y."/>
        </authorList>
    </citation>
    <scope>NUCLEOTIDE SEQUENCE [LARGE SCALE GENOMIC DNA]</scope>
    <source>
        <strain evidence="9 10">YIM 102600</strain>
    </source>
</reference>
<organism evidence="9 10">
    <name type="scientific">Flavobacterium macacae</name>
    <dbReference type="NCBI Taxonomy" id="2488993"/>
    <lineage>
        <taxon>Bacteria</taxon>
        <taxon>Pseudomonadati</taxon>
        <taxon>Bacteroidota</taxon>
        <taxon>Flavobacteriia</taxon>
        <taxon>Flavobacteriales</taxon>
        <taxon>Flavobacteriaceae</taxon>
        <taxon>Flavobacterium</taxon>
    </lineage>
</organism>
<keyword evidence="10" id="KW-1185">Reference proteome</keyword>
<comment type="catalytic activity">
    <reaction evidence="7">
        <text>alpha-D-mannose 1-phosphate + GTP + H(+) = GDP-alpha-D-mannose + diphosphate</text>
        <dbReference type="Rhea" id="RHEA:15229"/>
        <dbReference type="ChEBI" id="CHEBI:15378"/>
        <dbReference type="ChEBI" id="CHEBI:33019"/>
        <dbReference type="ChEBI" id="CHEBI:37565"/>
        <dbReference type="ChEBI" id="CHEBI:57527"/>
        <dbReference type="ChEBI" id="CHEBI:58409"/>
        <dbReference type="EC" id="2.7.7.13"/>
    </reaction>
</comment>
<dbReference type="OrthoDB" id="9806359at2"/>
<dbReference type="InterPro" id="IPR005835">
    <property type="entry name" value="NTP_transferase_dom"/>
</dbReference>
<keyword evidence="6" id="KW-0342">GTP-binding</keyword>
<evidence type="ECO:0000256" key="2">
    <source>
        <dbReference type="ARBA" id="ARBA00012387"/>
    </source>
</evidence>
<keyword evidence="5" id="KW-0547">Nucleotide-binding</keyword>
<sequence length="352" mass="39999">MNKNYFAILMAGGVGSRFWPVSTNEFPKQFHDMLGTGETLIQKTFSRLSKLIPAENILILTNERYNDLVLQQLPEVKQEQVLLEPAMRNTAPCILYASLKIQKMNPDAVMVVAPSDHWIEDETAFVENLQTAFDFCEKENALMTLGIQPTFPNTGFGYIEYNKSDENSIKKVSQFREKPDYETAKTFLSAGNFVWNAGIFIWSATSITKAFEQFQPQMNALFNEGLPIYNTSDEKTFIEDNYGLAENISIDYAVMEKADNVYVLPATFDWNDLGTWGSLYEKLPKDNQLNAVVNANVYLENASNNIIRTDAKKLIVIDGLNDYIIVDKEDVLLIYPKGKEQEIKRITALISK</sequence>
<dbReference type="InterPro" id="IPR051161">
    <property type="entry name" value="Mannose-6P_isomerase_type2"/>
</dbReference>
<dbReference type="RefSeq" id="WP_125012735.1">
    <property type="nucleotide sequence ID" value="NZ_RQVR01000009.1"/>
</dbReference>
<evidence type="ECO:0000256" key="5">
    <source>
        <dbReference type="ARBA" id="ARBA00022741"/>
    </source>
</evidence>
<dbReference type="AlphaFoldDB" id="A0A3P3W7A0"/>
<evidence type="ECO:0000256" key="4">
    <source>
        <dbReference type="ARBA" id="ARBA00022695"/>
    </source>
</evidence>
<dbReference type="GO" id="GO:0005525">
    <property type="term" value="F:GTP binding"/>
    <property type="evidence" value="ECO:0007669"/>
    <property type="project" value="UniProtKB-KW"/>
</dbReference>
<feature type="domain" description="Nucleotidyl transferase" evidence="8">
    <location>
        <begin position="7"/>
        <end position="286"/>
    </location>
</feature>
<comment type="caution">
    <text evidence="9">The sequence shown here is derived from an EMBL/GenBank/DDBJ whole genome shotgun (WGS) entry which is preliminary data.</text>
</comment>
<accession>A0A3P3W7A0</accession>
<dbReference type="InterPro" id="IPR049577">
    <property type="entry name" value="GMPP_N"/>
</dbReference>
<proteinExistence type="inferred from homology"/>
<keyword evidence="3 9" id="KW-0808">Transferase</keyword>
<evidence type="ECO:0000259" key="8">
    <source>
        <dbReference type="Pfam" id="PF00483"/>
    </source>
</evidence>
<comment type="similarity">
    <text evidence="1">Belongs to the mannose-6-phosphate isomerase type 2 family.</text>
</comment>
<name>A0A3P3W7A0_9FLAO</name>
<evidence type="ECO:0000256" key="3">
    <source>
        <dbReference type="ARBA" id="ARBA00022679"/>
    </source>
</evidence>
<dbReference type="CDD" id="cd02509">
    <property type="entry name" value="GDP-M1P_Guanylyltransferase"/>
    <property type="match status" value="1"/>
</dbReference>
<dbReference type="SUPFAM" id="SSF159283">
    <property type="entry name" value="Guanosine diphospho-D-mannose pyrophosphorylase/mannose-6-phosphate isomerase linker domain"/>
    <property type="match status" value="1"/>
</dbReference>
<dbReference type="Gene3D" id="3.90.550.10">
    <property type="entry name" value="Spore Coat Polysaccharide Biosynthesis Protein SpsA, Chain A"/>
    <property type="match status" value="1"/>
</dbReference>
<dbReference type="GO" id="GO:0004475">
    <property type="term" value="F:mannose-1-phosphate guanylyltransferase (GTP) activity"/>
    <property type="evidence" value="ECO:0007669"/>
    <property type="project" value="UniProtKB-EC"/>
</dbReference>
<keyword evidence="4 9" id="KW-0548">Nucleotidyltransferase</keyword>
<dbReference type="EC" id="2.7.7.13" evidence="2"/>
<evidence type="ECO:0000256" key="7">
    <source>
        <dbReference type="ARBA" id="ARBA00047343"/>
    </source>
</evidence>
<evidence type="ECO:0000256" key="1">
    <source>
        <dbReference type="ARBA" id="ARBA00006115"/>
    </source>
</evidence>
<protein>
    <recommendedName>
        <fullName evidence="2">mannose-1-phosphate guanylyltransferase</fullName>
        <ecNumber evidence="2">2.7.7.13</ecNumber>
    </recommendedName>
</protein>
<dbReference type="PANTHER" id="PTHR46390">
    <property type="entry name" value="MANNOSE-1-PHOSPHATE GUANYLYLTRANSFERASE"/>
    <property type="match status" value="1"/>
</dbReference>
<dbReference type="Pfam" id="PF00483">
    <property type="entry name" value="NTP_transferase"/>
    <property type="match status" value="1"/>
</dbReference>
<evidence type="ECO:0000313" key="10">
    <source>
        <dbReference type="Proteomes" id="UP000271937"/>
    </source>
</evidence>
<evidence type="ECO:0000313" key="9">
    <source>
        <dbReference type="EMBL" id="RRJ91052.1"/>
    </source>
</evidence>
<dbReference type="EMBL" id="RQVR01000009">
    <property type="protein sequence ID" value="RRJ91052.1"/>
    <property type="molecule type" value="Genomic_DNA"/>
</dbReference>
<dbReference type="PANTHER" id="PTHR46390:SF1">
    <property type="entry name" value="MANNOSE-1-PHOSPHATE GUANYLYLTRANSFERASE"/>
    <property type="match status" value="1"/>
</dbReference>
<dbReference type="GO" id="GO:0009298">
    <property type="term" value="P:GDP-mannose biosynthetic process"/>
    <property type="evidence" value="ECO:0007669"/>
    <property type="project" value="TreeGrafter"/>
</dbReference>
<dbReference type="InterPro" id="IPR029044">
    <property type="entry name" value="Nucleotide-diphossugar_trans"/>
</dbReference>